<dbReference type="GO" id="GO:0004519">
    <property type="term" value="F:endonuclease activity"/>
    <property type="evidence" value="ECO:0007669"/>
    <property type="project" value="UniProtKB-KW"/>
</dbReference>
<dbReference type="SUPFAM" id="SSF56219">
    <property type="entry name" value="DNase I-like"/>
    <property type="match status" value="1"/>
</dbReference>
<dbReference type="Gene3D" id="3.60.10.10">
    <property type="entry name" value="Endonuclease/exonuclease/phosphatase"/>
    <property type="match status" value="1"/>
</dbReference>
<dbReference type="EMBL" id="FNOM01000001">
    <property type="protein sequence ID" value="SDW13135.1"/>
    <property type="molecule type" value="Genomic_DNA"/>
</dbReference>
<dbReference type="STRING" id="564137.SAMN04488238_101162"/>
<keyword evidence="2" id="KW-0269">Exonuclease</keyword>
<sequence>MRNLLANDPVALRLAQIVSRTAPDVLVLTKIDHDMDLRALRAFAALVSAEGHDMPHAFARRPNTGWATGRDMDGDGTLGTADDAHGYGAFAGVGGMAVLSRLPIMHDHAEDFSTFLWADLPGHIMPIETPEPALQRLSTTGHWLVPVQIHPVGMLNLLVFYASPPVFGSMENRNLHRNHDEVRFWTQYLDGRLPMPPPDGPVVVAGSANLDPVDGDGLHEAMQDLLRHPRLQDPQPRSVDAILAADHPASLGHRGDPALDTTEWVRDIGPGNLRVDYLLPDARLQVLDAGVVWPPPQDELADLVGKGEEAPTRHRLVWVDLAIP</sequence>
<dbReference type="AlphaFoldDB" id="A0A1H2R1C0"/>
<organism evidence="2 3">
    <name type="scientific">Roseicitreum antarcticum</name>
    <dbReference type="NCBI Taxonomy" id="564137"/>
    <lineage>
        <taxon>Bacteria</taxon>
        <taxon>Pseudomonadati</taxon>
        <taxon>Pseudomonadota</taxon>
        <taxon>Alphaproteobacteria</taxon>
        <taxon>Rhodobacterales</taxon>
        <taxon>Paracoccaceae</taxon>
        <taxon>Roseicitreum</taxon>
    </lineage>
</organism>
<gene>
    <name evidence="2" type="ORF">SAMN04488238_101162</name>
</gene>
<dbReference type="InterPro" id="IPR005135">
    <property type="entry name" value="Endo/exonuclease/phosphatase"/>
</dbReference>
<accession>A0A1H2R1C0</accession>
<keyword evidence="2" id="KW-0255">Endonuclease</keyword>
<evidence type="ECO:0000259" key="1">
    <source>
        <dbReference type="Pfam" id="PF03372"/>
    </source>
</evidence>
<dbReference type="Pfam" id="PF03372">
    <property type="entry name" value="Exo_endo_phos"/>
    <property type="match status" value="1"/>
</dbReference>
<evidence type="ECO:0000313" key="2">
    <source>
        <dbReference type="EMBL" id="SDW13135.1"/>
    </source>
</evidence>
<evidence type="ECO:0000313" key="3">
    <source>
        <dbReference type="Proteomes" id="UP000198539"/>
    </source>
</evidence>
<proteinExistence type="predicted"/>
<name>A0A1H2R1C0_9RHOB</name>
<dbReference type="Proteomes" id="UP000198539">
    <property type="component" value="Unassembled WGS sequence"/>
</dbReference>
<dbReference type="GO" id="GO:0004527">
    <property type="term" value="F:exonuclease activity"/>
    <property type="evidence" value="ECO:0007669"/>
    <property type="project" value="UniProtKB-KW"/>
</dbReference>
<keyword evidence="2" id="KW-0378">Hydrolase</keyword>
<dbReference type="InterPro" id="IPR036691">
    <property type="entry name" value="Endo/exonu/phosph_ase_sf"/>
</dbReference>
<feature type="domain" description="Endonuclease/exonuclease/phosphatase" evidence="1">
    <location>
        <begin position="5"/>
        <end position="297"/>
    </location>
</feature>
<keyword evidence="2" id="KW-0540">Nuclease</keyword>
<keyword evidence="3" id="KW-1185">Reference proteome</keyword>
<protein>
    <submittedName>
        <fullName evidence="2">Endonuclease/Exonuclease/phosphatase family protein</fullName>
    </submittedName>
</protein>
<reference evidence="2 3" key="1">
    <citation type="submission" date="2016-10" db="EMBL/GenBank/DDBJ databases">
        <authorList>
            <person name="de Groot N.N."/>
        </authorList>
    </citation>
    <scope>NUCLEOTIDE SEQUENCE [LARGE SCALE GENOMIC DNA]</scope>
    <source>
        <strain evidence="2 3">CGMCC 1.8894</strain>
    </source>
</reference>